<evidence type="ECO:0000313" key="6">
    <source>
        <dbReference type="Proteomes" id="UP000267798"/>
    </source>
</evidence>
<dbReference type="Gene3D" id="3.40.50.150">
    <property type="entry name" value="Vaccinia Virus protein VP39"/>
    <property type="match status" value="1"/>
</dbReference>
<dbReference type="CDD" id="cd02440">
    <property type="entry name" value="AdoMet_MTases"/>
    <property type="match status" value="1"/>
</dbReference>
<dbReference type="PANTHER" id="PTHR43464">
    <property type="entry name" value="METHYLTRANSFERASE"/>
    <property type="match status" value="1"/>
</dbReference>
<dbReference type="Proteomes" id="UP000267798">
    <property type="component" value="Unassembled WGS sequence"/>
</dbReference>
<feature type="domain" description="Methyltransferase" evidence="4">
    <location>
        <begin position="61"/>
        <end position="162"/>
    </location>
</feature>
<dbReference type="GO" id="GO:0008168">
    <property type="term" value="F:methyltransferase activity"/>
    <property type="evidence" value="ECO:0007669"/>
    <property type="project" value="UniProtKB-KW"/>
</dbReference>
<evidence type="ECO:0000313" key="5">
    <source>
        <dbReference type="EMBL" id="RJX37620.1"/>
    </source>
</evidence>
<reference evidence="5 6" key="1">
    <citation type="submission" date="2018-09" db="EMBL/GenBank/DDBJ databases">
        <title>Paenibacillus aracenensis nov. sp. isolated from a cave in southern Spain.</title>
        <authorList>
            <person name="Jurado V."/>
            <person name="Gutierrez-Patricio S."/>
            <person name="Gonzalez-Pimentel J.L."/>
            <person name="Miller A.Z."/>
            <person name="Laiz L."/>
            <person name="Saiz-Jimenez C."/>
        </authorList>
    </citation>
    <scope>NUCLEOTIDE SEQUENCE [LARGE SCALE GENOMIC DNA]</scope>
    <source>
        <strain evidence="5 6">JCM 19203</strain>
    </source>
</reference>
<sequence>MGHSVQEPSDRISRIRAEEKQYHDQCYGQHKLFEPGSWLHSPVQTVLEILPELIQSDAMRVLDLGSGVGRNTIPIAGYLKAFNGSVVAVDMLSSAIEGLMNYSRIHQVDSNIEAVQSDIESYRIEAESFDAIIAVSALEHLRSEEELRRKLMEMVTGTKPGGIHCIIIGSNIQEISIRMNETLDPMFEINMSTKAMRELLDQTYHGWETMKRLVKPLVFEITRGDEPVRLSSDCVTLVVRKPVQ</sequence>
<evidence type="ECO:0000256" key="3">
    <source>
        <dbReference type="ARBA" id="ARBA00022691"/>
    </source>
</evidence>
<keyword evidence="2 5" id="KW-0808">Transferase</keyword>
<dbReference type="OrthoDB" id="9804312at2"/>
<evidence type="ECO:0000259" key="4">
    <source>
        <dbReference type="Pfam" id="PF13649"/>
    </source>
</evidence>
<comment type="caution">
    <text evidence="5">The sequence shown here is derived from an EMBL/GenBank/DDBJ whole genome shotgun (WGS) entry which is preliminary data.</text>
</comment>
<dbReference type="GO" id="GO:0032259">
    <property type="term" value="P:methylation"/>
    <property type="evidence" value="ECO:0007669"/>
    <property type="project" value="UniProtKB-KW"/>
</dbReference>
<organism evidence="5 6">
    <name type="scientific">Paenibacillus pinisoli</name>
    <dbReference type="NCBI Taxonomy" id="1276110"/>
    <lineage>
        <taxon>Bacteria</taxon>
        <taxon>Bacillati</taxon>
        <taxon>Bacillota</taxon>
        <taxon>Bacilli</taxon>
        <taxon>Bacillales</taxon>
        <taxon>Paenibacillaceae</taxon>
        <taxon>Paenibacillus</taxon>
    </lineage>
</organism>
<dbReference type="Pfam" id="PF13649">
    <property type="entry name" value="Methyltransf_25"/>
    <property type="match status" value="1"/>
</dbReference>
<dbReference type="SUPFAM" id="SSF53335">
    <property type="entry name" value="S-adenosyl-L-methionine-dependent methyltransferases"/>
    <property type="match status" value="1"/>
</dbReference>
<dbReference type="AlphaFoldDB" id="A0A3A6PCG0"/>
<dbReference type="InterPro" id="IPR041698">
    <property type="entry name" value="Methyltransf_25"/>
</dbReference>
<keyword evidence="3" id="KW-0949">S-adenosyl-L-methionine</keyword>
<evidence type="ECO:0000256" key="2">
    <source>
        <dbReference type="ARBA" id="ARBA00022679"/>
    </source>
</evidence>
<accession>A0A3A6PCG0</accession>
<proteinExistence type="predicted"/>
<keyword evidence="1 5" id="KW-0489">Methyltransferase</keyword>
<gene>
    <name evidence="5" type="ORF">D3P09_21835</name>
</gene>
<evidence type="ECO:0000256" key="1">
    <source>
        <dbReference type="ARBA" id="ARBA00022603"/>
    </source>
</evidence>
<keyword evidence="6" id="KW-1185">Reference proteome</keyword>
<name>A0A3A6PCG0_9BACL</name>
<dbReference type="EMBL" id="QXQB01000005">
    <property type="protein sequence ID" value="RJX37620.1"/>
    <property type="molecule type" value="Genomic_DNA"/>
</dbReference>
<protein>
    <submittedName>
        <fullName evidence="5">Class I SAM-dependent methyltransferase</fullName>
    </submittedName>
</protein>
<dbReference type="PANTHER" id="PTHR43464:SF19">
    <property type="entry name" value="UBIQUINONE BIOSYNTHESIS O-METHYLTRANSFERASE, MITOCHONDRIAL"/>
    <property type="match status" value="1"/>
</dbReference>
<dbReference type="InterPro" id="IPR029063">
    <property type="entry name" value="SAM-dependent_MTases_sf"/>
</dbReference>